<dbReference type="PROSITE" id="PS00730">
    <property type="entry name" value="AP_NUCLEASE_F2_2"/>
    <property type="match status" value="1"/>
</dbReference>
<keyword evidence="5 7" id="KW-0862">Zinc</keyword>
<name>A0A2M8Z8N2_9FIRM</name>
<proteinExistence type="inferred from homology"/>
<feature type="binding site" evidence="7">
    <location>
        <position position="211"/>
    </location>
    <ligand>
        <name>Zn(2+)</name>
        <dbReference type="ChEBI" id="CHEBI:29105"/>
        <label>2</label>
    </ligand>
</feature>
<dbReference type="GO" id="GO:0003677">
    <property type="term" value="F:DNA binding"/>
    <property type="evidence" value="ECO:0007669"/>
    <property type="project" value="InterPro"/>
</dbReference>
<dbReference type="SUPFAM" id="SSF51658">
    <property type="entry name" value="Xylose isomerase-like"/>
    <property type="match status" value="1"/>
</dbReference>
<dbReference type="PROSITE" id="PS51432">
    <property type="entry name" value="AP_NUCLEASE_F2_4"/>
    <property type="match status" value="1"/>
</dbReference>
<sequence length="275" mass="30803">MLTIGCHLSSSKGYFAMGKEAEKIDANTFQFFTRNPRGTRAKAMNPDDVNRFLAFAREHGINRILAHAPYTLNACSADEGLRTLARDTMKDDLDRMEYTPGNCYNFHPGSHVGQGTEDGIRYISDMLNQVLTPELHTTVLLETMSGKGSEVGREFEELREILDRVEQKDYMGICLDTCHVWDAGYDIAGDLDGVLNRFDRIIGLEKLKAIHLNDSQNPLGAHKDRHAKIGEGFIGFEALKRMTVHPALKGLPFYLETPNDLSGYAKEISMMRGTV</sequence>
<evidence type="ECO:0000256" key="1">
    <source>
        <dbReference type="ARBA" id="ARBA00005340"/>
    </source>
</evidence>
<feature type="binding site" evidence="7">
    <location>
        <position position="142"/>
    </location>
    <ligand>
        <name>Zn(2+)</name>
        <dbReference type="ChEBI" id="CHEBI:29105"/>
        <label>2</label>
    </ligand>
</feature>
<evidence type="ECO:0000256" key="6">
    <source>
        <dbReference type="ARBA" id="ARBA00023204"/>
    </source>
</evidence>
<dbReference type="HAMAP" id="MF_00152">
    <property type="entry name" value="Nfo"/>
    <property type="match status" value="1"/>
</dbReference>
<keyword evidence="2 7" id="KW-0479">Metal-binding</keyword>
<dbReference type="GO" id="GO:0003906">
    <property type="term" value="F:DNA-(apurinic or apyrimidinic site) endonuclease activity"/>
    <property type="evidence" value="ECO:0007669"/>
    <property type="project" value="TreeGrafter"/>
</dbReference>
<dbReference type="GO" id="GO:0008081">
    <property type="term" value="F:phosphoric diester hydrolase activity"/>
    <property type="evidence" value="ECO:0007669"/>
    <property type="project" value="TreeGrafter"/>
</dbReference>
<dbReference type="SMART" id="SM00518">
    <property type="entry name" value="AP2Ec"/>
    <property type="match status" value="1"/>
</dbReference>
<organism evidence="9 10">
    <name type="scientific">[Clostridium] celerecrescens 18A</name>
    <dbReference type="NCBI Taxonomy" id="1286362"/>
    <lineage>
        <taxon>Bacteria</taxon>
        <taxon>Bacillati</taxon>
        <taxon>Bacillota</taxon>
        <taxon>Clostridia</taxon>
        <taxon>Lachnospirales</taxon>
        <taxon>Lachnospiraceae</taxon>
        <taxon>Lacrimispora</taxon>
    </lineage>
</organism>
<evidence type="ECO:0000256" key="5">
    <source>
        <dbReference type="ARBA" id="ARBA00022833"/>
    </source>
</evidence>
<protein>
    <recommendedName>
        <fullName evidence="7">Probable endonuclease 4</fullName>
        <ecNumber evidence="7">3.1.21.2</ecNumber>
    </recommendedName>
    <alternativeName>
        <fullName evidence="7">Endodeoxyribonuclease IV</fullName>
    </alternativeName>
    <alternativeName>
        <fullName evidence="7">Endonuclease IV</fullName>
    </alternativeName>
</protein>
<accession>A0A2M8Z8N2</accession>
<dbReference type="InterPro" id="IPR036237">
    <property type="entry name" value="Xyl_isomerase-like_sf"/>
</dbReference>
<dbReference type="PANTHER" id="PTHR21445">
    <property type="entry name" value="ENDONUCLEASE IV ENDODEOXYRIBONUCLEASE IV"/>
    <property type="match status" value="1"/>
</dbReference>
<dbReference type="InterPro" id="IPR001719">
    <property type="entry name" value="AP_endonuc_2"/>
</dbReference>
<dbReference type="InterPro" id="IPR013022">
    <property type="entry name" value="Xyl_isomerase-like_TIM-brl"/>
</dbReference>
<dbReference type="RefSeq" id="WP_100306147.1">
    <property type="nucleotide sequence ID" value="NZ_PGET01000001.1"/>
</dbReference>
<gene>
    <name evidence="7" type="primary">nfo</name>
    <name evidence="9" type="ORF">H171_3372</name>
</gene>
<dbReference type="AlphaFoldDB" id="A0A2M8Z8N2"/>
<evidence type="ECO:0000313" key="10">
    <source>
        <dbReference type="Proteomes" id="UP000231092"/>
    </source>
</evidence>
<feature type="domain" description="Xylose isomerase-like TIM barrel" evidence="8">
    <location>
        <begin position="20"/>
        <end position="272"/>
    </location>
</feature>
<evidence type="ECO:0000256" key="2">
    <source>
        <dbReference type="ARBA" id="ARBA00022723"/>
    </source>
</evidence>
<dbReference type="Pfam" id="PF01261">
    <property type="entry name" value="AP_endonuc_2"/>
    <property type="match status" value="1"/>
</dbReference>
<dbReference type="GO" id="GO:0008833">
    <property type="term" value="F:deoxyribonuclease IV (phage-T4-induced) activity"/>
    <property type="evidence" value="ECO:0007669"/>
    <property type="project" value="UniProtKB-UniRule"/>
</dbReference>
<feature type="binding site" evidence="7">
    <location>
        <position position="226"/>
    </location>
    <ligand>
        <name>Zn(2+)</name>
        <dbReference type="ChEBI" id="CHEBI:29105"/>
        <label>3</label>
    </ligand>
</feature>
<feature type="binding site" evidence="7">
    <location>
        <position position="176"/>
    </location>
    <ligand>
        <name>Zn(2+)</name>
        <dbReference type="ChEBI" id="CHEBI:29105"/>
        <label>2</label>
    </ligand>
</feature>
<dbReference type="GO" id="GO:0008270">
    <property type="term" value="F:zinc ion binding"/>
    <property type="evidence" value="ECO:0007669"/>
    <property type="project" value="UniProtKB-UniRule"/>
</dbReference>
<comment type="cofactor">
    <cofactor evidence="7">
        <name>Zn(2+)</name>
        <dbReference type="ChEBI" id="CHEBI:29105"/>
    </cofactor>
    <text evidence="7">Binds 3 Zn(2+) ions.</text>
</comment>
<comment type="function">
    <text evidence="7">Endonuclease IV plays a role in DNA repair. It cleaves phosphodiester bonds at apurinic or apyrimidinic (AP) sites, generating a 3'-hydroxyl group and a 5'-terminal sugar phosphate.</text>
</comment>
<dbReference type="CDD" id="cd00019">
    <property type="entry name" value="AP2Ec"/>
    <property type="match status" value="1"/>
</dbReference>
<dbReference type="FunFam" id="3.20.20.150:FF:000001">
    <property type="entry name" value="Probable endonuclease 4"/>
    <property type="match status" value="1"/>
</dbReference>
<dbReference type="NCBIfam" id="TIGR00587">
    <property type="entry name" value="nfo"/>
    <property type="match status" value="1"/>
</dbReference>
<feature type="binding site" evidence="7">
    <location>
        <position position="224"/>
    </location>
    <ligand>
        <name>Zn(2+)</name>
        <dbReference type="ChEBI" id="CHEBI:29105"/>
        <label>3</label>
    </ligand>
</feature>
<feature type="binding site" evidence="7">
    <location>
        <position position="179"/>
    </location>
    <ligand>
        <name>Zn(2+)</name>
        <dbReference type="ChEBI" id="CHEBI:29105"/>
        <label>3</label>
    </ligand>
</feature>
<dbReference type="EC" id="3.1.21.2" evidence="7"/>
<keyword evidence="4 7" id="KW-0378">Hydrolase</keyword>
<evidence type="ECO:0000259" key="8">
    <source>
        <dbReference type="Pfam" id="PF01261"/>
    </source>
</evidence>
<keyword evidence="7" id="KW-0540">Nuclease</keyword>
<dbReference type="PROSITE" id="PS00731">
    <property type="entry name" value="AP_NUCLEASE_F2_3"/>
    <property type="match status" value="1"/>
</dbReference>
<dbReference type="GO" id="GO:0006284">
    <property type="term" value="P:base-excision repair"/>
    <property type="evidence" value="ECO:0007669"/>
    <property type="project" value="TreeGrafter"/>
</dbReference>
<dbReference type="EMBL" id="PGET01000001">
    <property type="protein sequence ID" value="PJJ29812.1"/>
    <property type="molecule type" value="Genomic_DNA"/>
</dbReference>
<feature type="binding site" evidence="7">
    <location>
        <position position="142"/>
    </location>
    <ligand>
        <name>Zn(2+)</name>
        <dbReference type="ChEBI" id="CHEBI:29105"/>
        <label>1</label>
    </ligand>
</feature>
<evidence type="ECO:0000256" key="3">
    <source>
        <dbReference type="ARBA" id="ARBA00022763"/>
    </source>
</evidence>
<reference evidence="9 10" key="1">
    <citation type="submission" date="2017-11" db="EMBL/GenBank/DDBJ databases">
        <title>Understudied soil microbes with underappreciated capabilities: Untangling the Clostridium saccharolyticum group.</title>
        <authorList>
            <person name="Leschine S."/>
        </authorList>
    </citation>
    <scope>NUCLEOTIDE SEQUENCE [LARGE SCALE GENOMIC DNA]</scope>
    <source>
        <strain evidence="9 10">18A</strain>
    </source>
</reference>
<evidence type="ECO:0000313" key="9">
    <source>
        <dbReference type="EMBL" id="PJJ29812.1"/>
    </source>
</evidence>
<evidence type="ECO:0000256" key="4">
    <source>
        <dbReference type="ARBA" id="ARBA00022801"/>
    </source>
</evidence>
<dbReference type="Gene3D" id="3.20.20.150">
    <property type="entry name" value="Divalent-metal-dependent TIM barrel enzymes"/>
    <property type="match status" value="1"/>
</dbReference>
<dbReference type="OrthoDB" id="9805666at2"/>
<comment type="caution">
    <text evidence="9">The sequence shown here is derived from an EMBL/GenBank/DDBJ whole genome shotgun (WGS) entry which is preliminary data.</text>
</comment>
<keyword evidence="7 9" id="KW-0255">Endonuclease</keyword>
<comment type="similarity">
    <text evidence="1 7">Belongs to the AP endonuclease 2 family.</text>
</comment>
<feature type="binding site" evidence="7">
    <location>
        <position position="107"/>
    </location>
    <ligand>
        <name>Zn(2+)</name>
        <dbReference type="ChEBI" id="CHEBI:29105"/>
        <label>1</label>
    </ligand>
</feature>
<dbReference type="Proteomes" id="UP000231092">
    <property type="component" value="Unassembled WGS sequence"/>
</dbReference>
<evidence type="ECO:0000256" key="7">
    <source>
        <dbReference type="HAMAP-Rule" id="MF_00152"/>
    </source>
</evidence>
<dbReference type="InterPro" id="IPR018246">
    <property type="entry name" value="AP_endonuc_F2_Zn_BS"/>
</dbReference>
<keyword evidence="6 7" id="KW-0234">DNA repair</keyword>
<comment type="catalytic activity">
    <reaction evidence="7">
        <text>Endonucleolytic cleavage to 5'-phosphooligonucleotide end-products.</text>
        <dbReference type="EC" id="3.1.21.2"/>
    </reaction>
</comment>
<keyword evidence="3 7" id="KW-0227">DNA damage</keyword>
<feature type="binding site" evidence="7">
    <location>
        <position position="256"/>
    </location>
    <ligand>
        <name>Zn(2+)</name>
        <dbReference type="ChEBI" id="CHEBI:29105"/>
        <label>2</label>
    </ligand>
</feature>
<dbReference type="PANTHER" id="PTHR21445:SF0">
    <property type="entry name" value="APURINIC-APYRIMIDINIC ENDONUCLEASE"/>
    <property type="match status" value="1"/>
</dbReference>
<feature type="binding site" evidence="7">
    <location>
        <position position="67"/>
    </location>
    <ligand>
        <name>Zn(2+)</name>
        <dbReference type="ChEBI" id="CHEBI:29105"/>
        <label>1</label>
    </ligand>
</feature>